<gene>
    <name evidence="8" type="ORF">L201_006384</name>
</gene>
<dbReference type="InterPro" id="IPR013783">
    <property type="entry name" value="Ig-like_fold"/>
</dbReference>
<dbReference type="Gene3D" id="2.60.40.10">
    <property type="entry name" value="Immunoglobulins"/>
    <property type="match status" value="1"/>
</dbReference>
<dbReference type="InterPro" id="IPR008902">
    <property type="entry name" value="Rhamnosid_concanavalin"/>
</dbReference>
<dbReference type="Pfam" id="PF08531">
    <property type="entry name" value="Bac_rhamnosid_N"/>
    <property type="match status" value="1"/>
</dbReference>
<feature type="domain" description="Alpha-L-rhamnosidase concanavalin-like" evidence="4">
    <location>
        <begin position="317"/>
        <end position="418"/>
    </location>
</feature>
<dbReference type="InterPro" id="IPR035398">
    <property type="entry name" value="Bac_rhamnosid_C"/>
</dbReference>
<dbReference type="Gene3D" id="2.60.120.260">
    <property type="entry name" value="Galactose-binding domain-like"/>
    <property type="match status" value="2"/>
</dbReference>
<dbReference type="PANTHER" id="PTHR33307">
    <property type="entry name" value="ALPHA-RHAMNOSIDASE (EUROFUNG)"/>
    <property type="match status" value="1"/>
</dbReference>
<evidence type="ECO:0000313" key="9">
    <source>
        <dbReference type="Proteomes" id="UP001355207"/>
    </source>
</evidence>
<keyword evidence="9" id="KW-1185">Reference proteome</keyword>
<dbReference type="Pfam" id="PF17390">
    <property type="entry name" value="Bac_rhamnosid_C"/>
    <property type="match status" value="1"/>
</dbReference>
<dbReference type="Gene3D" id="2.60.420.10">
    <property type="entry name" value="Maltose phosphorylase, domain 3"/>
    <property type="match status" value="1"/>
</dbReference>
<keyword evidence="3" id="KW-0378">Hydrolase</keyword>
<dbReference type="PIRSF" id="PIRSF010631">
    <property type="entry name" value="A-rhamnsds"/>
    <property type="match status" value="1"/>
</dbReference>
<sequence length="888" mass="99136">MTFITVPTIEKITFEHYTNPIGVDTPSPRISWQFSSGAKDWIQSEYEIELKRDGSAKPEVYSIKSDNSVLAPWPSTPLTSRERVYVSVRSRSENGQWSNKAESIVEAGFLNSQEWVSSFVTCSIDQPLDKPKRPFRLRQIFHHSLSEIPIRTARLYITALGVYEPYLNGTHVGKDILAPGWTSYSSRLSYQVHDVTNLIKDGKNVLGAWLAEGWYSGVLGYQGGQRNIFGDKLGLLAQLEINGKPVKSEWEWSFGSIINAGLYAGEIYDTNLPDDHEMSEGDWKPTKNLPLPSSKLFITQSSPIQEVKKVKPINIITTPSGKTIIDFGQNLGGVVRFLSDPPKSSVTSEIIIRHAEVLEHGELGTRPLRYAEATDRIILGGSKSLAGYTPKFTFHGFRYVEITGWSNITLEDIEAVVIQSSMERVGDFKCSHDLINKLHENAVWSTIANTIGIPSDCPQRDERLGWTGDVCVFSPTMSYLFNSSGFLSEWLQDLWQDQKNLDGVVPIFVPDTGTDVSTPEAIWGDASVIVPYDIYTSSGDSQVLERQFESIQMWLDKGVKRDNHTGLWSQERDQLGDWLAPRAPPETPNMGPTDNLLVADAWLIHSTRTAADIAQKTNRLSESKRYKKEAEDLTNAFYDQYVTRSGRLVSETQTALCLLLHFNIYPSNCKNHPNYQSIFAERLAKSVSKANWLIDTGFAGTPIILPTLAENGHLNHAYRMLQSTECPSWLSPVLLGATTIWERWDSMLSDGSINPGEMTSFNHYALGSVASFMHEYIGGLKQLGGESGYKEILIKPQPGGTITSAKTNHKSPYGQISVEWSIKNGNLDLIVDIPPNCKAQVILPGKEDNIEYIGSGHWEYSVPYSLPAFPPASYIPHFAPVRPNEWAA</sequence>
<reference evidence="8 9" key="1">
    <citation type="submission" date="2024-01" db="EMBL/GenBank/DDBJ databases">
        <title>Comparative genomics of Cryptococcus and Kwoniella reveals pathogenesis evolution and contrasting modes of karyotype evolution via chromosome fusion or intercentromeric recombination.</title>
        <authorList>
            <person name="Coelho M.A."/>
            <person name="David-Palma M."/>
            <person name="Shea T."/>
            <person name="Bowers K."/>
            <person name="McGinley-Smith S."/>
            <person name="Mohammad A.W."/>
            <person name="Gnirke A."/>
            <person name="Yurkov A.M."/>
            <person name="Nowrousian M."/>
            <person name="Sun S."/>
            <person name="Cuomo C.A."/>
            <person name="Heitman J."/>
        </authorList>
    </citation>
    <scope>NUCLEOTIDE SEQUENCE [LARGE SCALE GENOMIC DNA]</scope>
    <source>
        <strain evidence="8 9">CBS 6074</strain>
    </source>
</reference>
<dbReference type="InterPro" id="IPR016007">
    <property type="entry name" value="Alpha_rhamnosid"/>
</dbReference>
<dbReference type="InterPro" id="IPR035396">
    <property type="entry name" value="Bac_rhamnosid6H"/>
</dbReference>
<dbReference type="GO" id="GO:0005975">
    <property type="term" value="P:carbohydrate metabolic process"/>
    <property type="evidence" value="ECO:0007669"/>
    <property type="project" value="InterPro"/>
</dbReference>
<dbReference type="Gene3D" id="1.50.10.10">
    <property type="match status" value="1"/>
</dbReference>
<dbReference type="AlphaFoldDB" id="A0AAX4K3W6"/>
<feature type="domain" description="Alpha-L-rhamnosidase C-terminal" evidence="7">
    <location>
        <begin position="785"/>
        <end position="850"/>
    </location>
</feature>
<evidence type="ECO:0000259" key="6">
    <source>
        <dbReference type="Pfam" id="PF17389"/>
    </source>
</evidence>
<dbReference type="GeneID" id="91097053"/>
<dbReference type="SUPFAM" id="SSF48208">
    <property type="entry name" value="Six-hairpin glycosidases"/>
    <property type="match status" value="1"/>
</dbReference>
<dbReference type="RefSeq" id="XP_066078200.1">
    <property type="nucleotide sequence ID" value="XM_066222103.1"/>
</dbReference>
<dbReference type="Proteomes" id="UP001355207">
    <property type="component" value="Chromosome 8"/>
</dbReference>
<organism evidence="8 9">
    <name type="scientific">Kwoniella dendrophila CBS 6074</name>
    <dbReference type="NCBI Taxonomy" id="1295534"/>
    <lineage>
        <taxon>Eukaryota</taxon>
        <taxon>Fungi</taxon>
        <taxon>Dikarya</taxon>
        <taxon>Basidiomycota</taxon>
        <taxon>Agaricomycotina</taxon>
        <taxon>Tremellomycetes</taxon>
        <taxon>Tremellales</taxon>
        <taxon>Cryptococcaceae</taxon>
        <taxon>Kwoniella</taxon>
    </lineage>
</organism>
<accession>A0AAX4K3W6</accession>
<evidence type="ECO:0000259" key="5">
    <source>
        <dbReference type="Pfam" id="PF08531"/>
    </source>
</evidence>
<dbReference type="Pfam" id="PF17389">
    <property type="entry name" value="Bac_rhamnosid6H"/>
    <property type="match status" value="1"/>
</dbReference>
<dbReference type="InterPro" id="IPR013737">
    <property type="entry name" value="Bac_rhamnosid_N"/>
</dbReference>
<dbReference type="EC" id="3.2.1.40" evidence="2"/>
<dbReference type="PANTHER" id="PTHR33307:SF6">
    <property type="entry name" value="ALPHA-RHAMNOSIDASE (EUROFUNG)-RELATED"/>
    <property type="match status" value="1"/>
</dbReference>
<proteinExistence type="predicted"/>
<dbReference type="InterPro" id="IPR012341">
    <property type="entry name" value="6hp_glycosidase-like_sf"/>
</dbReference>
<evidence type="ECO:0000313" key="8">
    <source>
        <dbReference type="EMBL" id="WWC91438.1"/>
    </source>
</evidence>
<dbReference type="Pfam" id="PF05592">
    <property type="entry name" value="Bac_rhamnosid"/>
    <property type="match status" value="1"/>
</dbReference>
<evidence type="ECO:0000256" key="1">
    <source>
        <dbReference type="ARBA" id="ARBA00001445"/>
    </source>
</evidence>
<dbReference type="EMBL" id="CP144105">
    <property type="protein sequence ID" value="WWC91438.1"/>
    <property type="molecule type" value="Genomic_DNA"/>
</dbReference>
<evidence type="ECO:0000256" key="2">
    <source>
        <dbReference type="ARBA" id="ARBA00012652"/>
    </source>
</evidence>
<name>A0AAX4K3W6_9TREE</name>
<feature type="domain" description="Bacterial alpha-L-rhamnosidase N-terminal" evidence="5">
    <location>
        <begin position="150"/>
        <end position="307"/>
    </location>
</feature>
<feature type="domain" description="Alpha-L-rhamnosidase six-hairpin glycosidase" evidence="6">
    <location>
        <begin position="424"/>
        <end position="777"/>
    </location>
</feature>
<comment type="catalytic activity">
    <reaction evidence="1">
        <text>Hydrolysis of terminal non-reducing alpha-L-rhamnose residues in alpha-L-rhamnosides.</text>
        <dbReference type="EC" id="3.2.1.40"/>
    </reaction>
</comment>
<dbReference type="GO" id="GO:0030596">
    <property type="term" value="F:alpha-L-rhamnosidase activity"/>
    <property type="evidence" value="ECO:0007669"/>
    <property type="project" value="UniProtKB-EC"/>
</dbReference>
<dbReference type="InterPro" id="IPR008928">
    <property type="entry name" value="6-hairpin_glycosidase_sf"/>
</dbReference>
<dbReference type="Pfam" id="PF25788">
    <property type="entry name" value="Ig_Rha78A_N"/>
    <property type="match status" value="1"/>
</dbReference>
<evidence type="ECO:0000259" key="7">
    <source>
        <dbReference type="Pfam" id="PF17390"/>
    </source>
</evidence>
<evidence type="ECO:0000256" key="3">
    <source>
        <dbReference type="ARBA" id="ARBA00022801"/>
    </source>
</evidence>
<protein>
    <recommendedName>
        <fullName evidence="2">alpha-L-rhamnosidase</fullName>
        <ecNumber evidence="2">3.2.1.40</ecNumber>
    </recommendedName>
</protein>
<evidence type="ECO:0000259" key="4">
    <source>
        <dbReference type="Pfam" id="PF05592"/>
    </source>
</evidence>